<reference evidence="1 2" key="1">
    <citation type="journal article" date="2010" name="Virology">
        <title>A jumbo phage infecting the phytopathogen Ralstonia solanacearum defines a new lineage of the Myoviridae family.</title>
        <authorList>
            <person name="Yamada T."/>
            <person name="Satoh S."/>
            <person name="Ishikawa H."/>
            <person name="Fujiwara A."/>
            <person name="Kawasaki T."/>
            <person name="Fujie M."/>
            <person name="Ogata H."/>
        </authorList>
    </citation>
    <scope>NUCLEOTIDE SEQUENCE [LARGE SCALE GENOMIC DNA]</scope>
</reference>
<dbReference type="Proteomes" id="UP000001034">
    <property type="component" value="Segment"/>
</dbReference>
<dbReference type="RefSeq" id="YP_001950062.1">
    <property type="nucleotide sequence ID" value="NC_010811.2"/>
</dbReference>
<evidence type="ECO:0000313" key="2">
    <source>
        <dbReference type="Proteomes" id="UP000001034"/>
    </source>
</evidence>
<name>B2ZY64_9CAUD</name>
<accession>B2ZY64</accession>
<dbReference type="GeneID" id="6369847"/>
<dbReference type="KEGG" id="vg:6369847"/>
<evidence type="ECO:0000313" key="1">
    <source>
        <dbReference type="EMBL" id="BAG41632.1"/>
    </source>
</evidence>
<sequence>MPCSRQRCWVHGSKESRMALKFVEGFETTRDDNDFRTRGWLAAPTKRYASLAPAKTTIGVTGLRRFINNGSDAATTVGVTGATDIGYLNTGITVNQAWTAGGFSWGASATHYSGSAIQIGAAGTGGPSGQALGCIDFDGTNYWACTSATKIAKSTDLLNWTNTTAQPSGITLSSTVSFMGSGTVMVVPQTATPTTLAVSYTTNGGTSWATQTLATGITTTTGAQYGIGFATGNPTYPHGILIGISDNSAANGLYIGTLGGTFVQVIGGTAYTMGFFVPRPVVVNGYIYTTDASNNATSAGFYSAPVSGAINTAGAWTKWALNNVPNPSQLAYFQGADLFIIGSVTNGAFTIPNTGGVGTPVPPTAATTASNPYTAAGVYGIAASSSTAVIFPDALNSISANNTILTSTDGVTWSPQFKIWPNLGGTTLNGWCTVFYDGTQYVAVGAVGSTAHSQILISTDDGVNNWRIRYASDTSSNGTTGGFSGLGVCTASAAPTSGGTWTAGTNAAWLNTTVPSAGSATVSFFTTTNSATAASTKSVTTSGALTHYYNIQAVAVAGTTNSFNISWYVDGVLSATSSNVALGTGTGDTTSLLILNFPRSGGWQQFDDVYLTLDNGVGMTGVQTIYCTARRPTNDVQDQWAPTGQATNSLATNQQALSSRSDRYVSTYTDGAQDKYSSSDAVQTTYKVKAVQIEGYFKRLSTVSPTAKVSLISNGQQVDSTAVTVGTTDILASAIVENDPNGNIAWTPGSVSNTQFSVTKVS</sequence>
<proteinExistence type="predicted"/>
<dbReference type="OrthoDB" id="3970at10239"/>
<keyword evidence="2" id="KW-1185">Reference proteome</keyword>
<dbReference type="EMBL" id="AB366653">
    <property type="protein sequence ID" value="BAG41632.1"/>
    <property type="molecule type" value="Genomic_DNA"/>
</dbReference>
<protein>
    <submittedName>
        <fullName evidence="1">Uncharacterized protein</fullName>
    </submittedName>
</protein>
<organism evidence="1 2">
    <name type="scientific">Ralstonia phage phiRSL1</name>
    <dbReference type="NCBI Taxonomy" id="1980924"/>
    <lineage>
        <taxon>Viruses</taxon>
        <taxon>Duplodnaviria</taxon>
        <taxon>Heunggongvirae</taxon>
        <taxon>Uroviricota</taxon>
        <taxon>Caudoviricetes</taxon>
        <taxon>Mieseafarmvirus</taxon>
        <taxon>Mieseafarmvirus RSL1</taxon>
    </lineage>
</organism>